<gene>
    <name evidence="7" type="ORF">LXD69_07075</name>
</gene>
<dbReference type="PANTHER" id="PTHR47053">
    <property type="entry name" value="MUREIN DD-ENDOPEPTIDASE MEPH-RELATED"/>
    <property type="match status" value="1"/>
</dbReference>
<feature type="domain" description="NlpC/P60" evidence="6">
    <location>
        <begin position="87"/>
        <end position="213"/>
    </location>
</feature>
<feature type="chain" id="PRO_5047115058" evidence="5">
    <location>
        <begin position="21"/>
        <end position="214"/>
    </location>
</feature>
<keyword evidence="4" id="KW-0788">Thiol protease</keyword>
<accession>A0ABY4HSX0</accession>
<name>A0ABY4HSX0_9FLAO</name>
<dbReference type="PANTHER" id="PTHR47053:SF1">
    <property type="entry name" value="MUREIN DD-ENDOPEPTIDASE MEPH-RELATED"/>
    <property type="match status" value="1"/>
</dbReference>
<dbReference type="EMBL" id="CP090145">
    <property type="protein sequence ID" value="UOX35272.1"/>
    <property type="molecule type" value="Genomic_DNA"/>
</dbReference>
<dbReference type="InterPro" id="IPR000064">
    <property type="entry name" value="NLP_P60_dom"/>
</dbReference>
<protein>
    <submittedName>
        <fullName evidence="7">C40 family peptidase</fullName>
    </submittedName>
</protein>
<comment type="similarity">
    <text evidence="1">Belongs to the peptidase C40 family.</text>
</comment>
<evidence type="ECO:0000313" key="8">
    <source>
        <dbReference type="Proteomes" id="UP000830454"/>
    </source>
</evidence>
<evidence type="ECO:0000313" key="7">
    <source>
        <dbReference type="EMBL" id="UOX35272.1"/>
    </source>
</evidence>
<evidence type="ECO:0000256" key="4">
    <source>
        <dbReference type="ARBA" id="ARBA00022807"/>
    </source>
</evidence>
<evidence type="ECO:0000256" key="5">
    <source>
        <dbReference type="SAM" id="SignalP"/>
    </source>
</evidence>
<feature type="signal peptide" evidence="5">
    <location>
        <begin position="1"/>
        <end position="20"/>
    </location>
</feature>
<dbReference type="Gene3D" id="3.90.1720.10">
    <property type="entry name" value="endopeptidase domain like (from Nostoc punctiforme)"/>
    <property type="match status" value="1"/>
</dbReference>
<keyword evidence="2" id="KW-0645">Protease</keyword>
<dbReference type="PROSITE" id="PS51935">
    <property type="entry name" value="NLPC_P60"/>
    <property type="match status" value="1"/>
</dbReference>
<organism evidence="7 8">
    <name type="scientific">Flavobacterium sediminilitoris</name>
    <dbReference type="NCBI Taxonomy" id="2024526"/>
    <lineage>
        <taxon>Bacteria</taxon>
        <taxon>Pseudomonadati</taxon>
        <taxon>Bacteroidota</taxon>
        <taxon>Flavobacteriia</taxon>
        <taxon>Flavobacteriales</taxon>
        <taxon>Flavobacteriaceae</taxon>
        <taxon>Flavobacterium</taxon>
    </lineage>
</organism>
<proteinExistence type="inferred from homology"/>
<evidence type="ECO:0000259" key="6">
    <source>
        <dbReference type="PROSITE" id="PS51935"/>
    </source>
</evidence>
<keyword evidence="3" id="KW-0378">Hydrolase</keyword>
<dbReference type="SUPFAM" id="SSF54001">
    <property type="entry name" value="Cysteine proteinases"/>
    <property type="match status" value="1"/>
</dbReference>
<dbReference type="RefSeq" id="WP_246918455.1">
    <property type="nucleotide sequence ID" value="NZ_CP090145.1"/>
</dbReference>
<evidence type="ECO:0000256" key="3">
    <source>
        <dbReference type="ARBA" id="ARBA00022801"/>
    </source>
</evidence>
<dbReference type="InterPro" id="IPR038765">
    <property type="entry name" value="Papain-like_cys_pep_sf"/>
</dbReference>
<evidence type="ECO:0000256" key="2">
    <source>
        <dbReference type="ARBA" id="ARBA00022670"/>
    </source>
</evidence>
<sequence length="214" mass="24527">MKKGLLLLCCLFIISGKAQSVLTDKTADNEIKKVVVFDDYLGLLNPKNNIKADKSAVKTEKSFFLKKRFKEKEKKRFAEVVKDIDIFLTRIKIIDSARVYIGTPYHYGGMSKDGIDCSALIYKAYKKNNFLLPRTSIEQSKLGEKIKREKADIGDLIFFKTNRRRSISHVGIVIENCKGDIRFIHASSSKGVMISSLMETYFKKKFVKIKRLIL</sequence>
<keyword evidence="5" id="KW-0732">Signal</keyword>
<dbReference type="Pfam" id="PF00877">
    <property type="entry name" value="NLPC_P60"/>
    <property type="match status" value="1"/>
</dbReference>
<keyword evidence="8" id="KW-1185">Reference proteome</keyword>
<evidence type="ECO:0000256" key="1">
    <source>
        <dbReference type="ARBA" id="ARBA00007074"/>
    </source>
</evidence>
<dbReference type="Proteomes" id="UP000830454">
    <property type="component" value="Chromosome"/>
</dbReference>
<dbReference type="InterPro" id="IPR051202">
    <property type="entry name" value="Peptidase_C40"/>
</dbReference>
<reference evidence="7" key="2">
    <citation type="submission" date="2022-04" db="EMBL/GenBank/DDBJ databases">
        <title>Complete Genome Sequence of Flavobacterium sediminilitoris YSM-43, Isolated from a Tidal Sediment.</title>
        <authorList>
            <person name="Lee P.A."/>
        </authorList>
    </citation>
    <scope>NUCLEOTIDE SEQUENCE</scope>
    <source>
        <strain evidence="7">YSM-43</strain>
    </source>
</reference>
<reference evidence="7" key="1">
    <citation type="submission" date="2021-12" db="EMBL/GenBank/DDBJ databases">
        <authorList>
            <person name="Cha I.-T."/>
            <person name="Lee K.-E."/>
            <person name="Park S.-J."/>
        </authorList>
    </citation>
    <scope>NUCLEOTIDE SEQUENCE</scope>
    <source>
        <strain evidence="7">YSM-43</strain>
    </source>
</reference>